<dbReference type="EMBL" id="CAFAAJ010000231">
    <property type="protein sequence ID" value="CAB4824714.1"/>
    <property type="molecule type" value="Genomic_DNA"/>
</dbReference>
<reference evidence="8" key="1">
    <citation type="submission" date="2020-05" db="EMBL/GenBank/DDBJ databases">
        <authorList>
            <person name="Chiriac C."/>
            <person name="Salcher M."/>
            <person name="Ghai R."/>
            <person name="Kavagutti S V."/>
        </authorList>
    </citation>
    <scope>NUCLEOTIDE SEQUENCE</scope>
</reference>
<organism evidence="8">
    <name type="scientific">freshwater metagenome</name>
    <dbReference type="NCBI Taxonomy" id="449393"/>
    <lineage>
        <taxon>unclassified sequences</taxon>
        <taxon>metagenomes</taxon>
        <taxon>ecological metagenomes</taxon>
    </lineage>
</organism>
<evidence type="ECO:0000256" key="4">
    <source>
        <dbReference type="ARBA" id="ARBA00022692"/>
    </source>
</evidence>
<feature type="transmembrane region" description="Helical" evidence="7">
    <location>
        <begin position="85"/>
        <end position="103"/>
    </location>
</feature>
<keyword evidence="5 7" id="KW-1133">Transmembrane helix</keyword>
<evidence type="ECO:0000256" key="7">
    <source>
        <dbReference type="SAM" id="Phobius"/>
    </source>
</evidence>
<evidence type="ECO:0000313" key="8">
    <source>
        <dbReference type="EMBL" id="CAB4824714.1"/>
    </source>
</evidence>
<name>A0A6J6ZWB3_9ZZZZ</name>
<dbReference type="GO" id="GO:0005886">
    <property type="term" value="C:plasma membrane"/>
    <property type="evidence" value="ECO:0007669"/>
    <property type="project" value="UniProtKB-SubCell"/>
</dbReference>
<feature type="transmembrane region" description="Helical" evidence="7">
    <location>
        <begin position="109"/>
        <end position="127"/>
    </location>
</feature>
<keyword evidence="4 7" id="KW-0812">Transmembrane</keyword>
<gene>
    <name evidence="8" type="ORF">UFOPK3001_02397</name>
</gene>
<keyword evidence="2" id="KW-0813">Transport</keyword>
<dbReference type="InterPro" id="IPR002781">
    <property type="entry name" value="TM_pro_TauE-like"/>
</dbReference>
<feature type="transmembrane region" description="Helical" evidence="7">
    <location>
        <begin position="217"/>
        <end position="236"/>
    </location>
</feature>
<proteinExistence type="predicted"/>
<dbReference type="AlphaFoldDB" id="A0A6J6ZWB3"/>
<dbReference type="InterPro" id="IPR052017">
    <property type="entry name" value="TSUP"/>
</dbReference>
<feature type="transmembrane region" description="Helical" evidence="7">
    <location>
        <begin position="54"/>
        <end position="73"/>
    </location>
</feature>
<sequence length="263" mass="28028">MIAVLATTVWGFPIWNLVLGALAAITIGLGKTAIPGAGMLAVPLVAAVFDGRPTVGATLIILITADLFAVRWYRQHTRWDVLRSMVPWVLLGYVAGAWFFIAIGNGGRALDITMGAMILLMVVLQGLRMIRRSPARPPTTGASAFYGTTGGFATFVSNNAGPVINSHLLRLGLEKSELVGTAAWFYFGVNIAKFPIYAALGWWTGGGGFFTVDAGKFAIMMLPIVVLAVLVGRRLFHIVPTQIFVTIVLVLAAAASIKLLAGW</sequence>
<evidence type="ECO:0000256" key="5">
    <source>
        <dbReference type="ARBA" id="ARBA00022989"/>
    </source>
</evidence>
<keyword evidence="3" id="KW-1003">Cell membrane</keyword>
<dbReference type="PANTHER" id="PTHR30269">
    <property type="entry name" value="TRANSMEMBRANE PROTEIN YFCA"/>
    <property type="match status" value="1"/>
</dbReference>
<evidence type="ECO:0000256" key="1">
    <source>
        <dbReference type="ARBA" id="ARBA00004651"/>
    </source>
</evidence>
<evidence type="ECO:0000256" key="6">
    <source>
        <dbReference type="ARBA" id="ARBA00023136"/>
    </source>
</evidence>
<keyword evidence="6 7" id="KW-0472">Membrane</keyword>
<accession>A0A6J6ZWB3</accession>
<evidence type="ECO:0000256" key="2">
    <source>
        <dbReference type="ARBA" id="ARBA00022448"/>
    </source>
</evidence>
<dbReference type="Pfam" id="PF01925">
    <property type="entry name" value="TauE"/>
    <property type="match status" value="1"/>
</dbReference>
<dbReference type="PANTHER" id="PTHR30269:SF23">
    <property type="entry name" value="MEMBRANE TRANSPORTER PROTEIN YDHB-RELATED"/>
    <property type="match status" value="1"/>
</dbReference>
<comment type="subcellular location">
    <subcellularLocation>
        <location evidence="1">Cell membrane</location>
        <topology evidence="1">Multi-pass membrane protein</topology>
    </subcellularLocation>
</comment>
<protein>
    <submittedName>
        <fullName evidence="8">Unannotated protein</fullName>
    </submittedName>
</protein>
<evidence type="ECO:0000256" key="3">
    <source>
        <dbReference type="ARBA" id="ARBA00022475"/>
    </source>
</evidence>
<feature type="transmembrane region" description="Helical" evidence="7">
    <location>
        <begin position="12"/>
        <end position="34"/>
    </location>
</feature>
<feature type="transmembrane region" description="Helical" evidence="7">
    <location>
        <begin position="243"/>
        <end position="261"/>
    </location>
</feature>
<feature type="transmembrane region" description="Helical" evidence="7">
    <location>
        <begin position="183"/>
        <end position="205"/>
    </location>
</feature>